<accession>A0A1M8A4I2</accession>
<evidence type="ECO:0000259" key="6">
    <source>
        <dbReference type="SMART" id="SM00382"/>
    </source>
</evidence>
<dbReference type="SMART" id="SM00382">
    <property type="entry name" value="AAA"/>
    <property type="match status" value="1"/>
</dbReference>
<dbReference type="InterPro" id="IPR044539">
    <property type="entry name" value="Pch2-like"/>
</dbReference>
<dbReference type="InterPro" id="IPR001270">
    <property type="entry name" value="ClpA/B"/>
</dbReference>
<dbReference type="GO" id="GO:0005694">
    <property type="term" value="C:chromosome"/>
    <property type="evidence" value="ECO:0007669"/>
    <property type="project" value="TreeGrafter"/>
</dbReference>
<reference evidence="8" key="1">
    <citation type="journal article" date="2017" name="Nucleic Acids Res.">
        <title>Proteogenomics produces comprehensive and highly accurate protein-coding gene annotation in a complete genome assembly of Malassezia sympodialis.</title>
        <authorList>
            <person name="Zhu Y."/>
            <person name="Engstroem P.G."/>
            <person name="Tellgren-Roth C."/>
            <person name="Baudo C.D."/>
            <person name="Kennell J.C."/>
            <person name="Sun S."/>
            <person name="Billmyre R.B."/>
            <person name="Schroeder M.S."/>
            <person name="Andersson A."/>
            <person name="Holm T."/>
            <person name="Sigurgeirsson B."/>
            <person name="Wu G."/>
            <person name="Sankaranarayanan S.R."/>
            <person name="Siddharthan R."/>
            <person name="Sanyal K."/>
            <person name="Lundeberg J."/>
            <person name="Nystedt B."/>
            <person name="Boekhout T."/>
            <person name="Dawson T.L. Jr."/>
            <person name="Heitman J."/>
            <person name="Scheynius A."/>
            <person name="Lehtioe J."/>
        </authorList>
    </citation>
    <scope>NUCLEOTIDE SEQUENCE [LARGE SCALE GENOMIC DNA]</scope>
    <source>
        <strain evidence="8">ATCC 42132</strain>
    </source>
</reference>
<evidence type="ECO:0000256" key="5">
    <source>
        <dbReference type="RuleBase" id="RU003651"/>
    </source>
</evidence>
<proteinExistence type="inferred from homology"/>
<keyword evidence="2 5" id="KW-0547">Nucleotide-binding</keyword>
<dbReference type="FunFam" id="3.40.50.300:FF:001494">
    <property type="entry name" value="Pachytene checkpoint component Pch2"/>
    <property type="match status" value="1"/>
</dbReference>
<name>A0A1M8A4I2_MALS4</name>
<evidence type="ECO:0000256" key="2">
    <source>
        <dbReference type="ARBA" id="ARBA00022741"/>
    </source>
</evidence>
<dbReference type="InterPro" id="IPR027417">
    <property type="entry name" value="P-loop_NTPase"/>
</dbReference>
<evidence type="ECO:0000256" key="3">
    <source>
        <dbReference type="ARBA" id="ARBA00022840"/>
    </source>
</evidence>
<dbReference type="PRINTS" id="PR00300">
    <property type="entry name" value="CLPPROTEASEA"/>
</dbReference>
<dbReference type="STRING" id="1230383.A0A1M8A4I2"/>
<dbReference type="InterPro" id="IPR003959">
    <property type="entry name" value="ATPase_AAA_core"/>
</dbReference>
<dbReference type="PANTHER" id="PTHR45991:SF1">
    <property type="entry name" value="PACHYTENE CHECKPOINT PROTEIN 2 HOMOLOG"/>
    <property type="match status" value="1"/>
</dbReference>
<dbReference type="SUPFAM" id="SSF52540">
    <property type="entry name" value="P-loop containing nucleoside triphosphate hydrolases"/>
    <property type="match status" value="1"/>
</dbReference>
<sequence length="420" mass="46807">MHTYPGSLVPMHARRLVHVEIQQHSYSSADVSEIEAAVKAHLSQCDKVESESYLSGWQDTAFLAEHVDRIYVADIYPPEKATLVVHADWQFYTFQPFAVDNVDEFGVNDPNEAHQDNAVAATLSELPSQSLSGLWSSLMYDDDVKWRLLRYIHSTMLFSDADVDFNLIAWNRVVLLHGPPGTGKTSLCRALAQKLAIRLQGRYTHGKLVEINSHSLFSKWFSESGKLVHRLFDMVQQLVEDETGFVVVLIDEIESLSKARSSAAAGVEPSDSIRVVNALLTELDKLKQKRNVLVMTTSNLSDSIDPAFLDRADIRQYIPPPSAAAVYMILRSCMVELIRVGLAQETSFPSFNAIREGDSTSPAAMLRDLAIHCQGSSGRSLRRLPVMAHAQHLHSAGAVACEEWIRAMRCAWDSTRTVLS</sequence>
<dbReference type="EMBL" id="LT671822">
    <property type="protein sequence ID" value="SHO77299.1"/>
    <property type="molecule type" value="Genomic_DNA"/>
</dbReference>
<dbReference type="Pfam" id="PF23563">
    <property type="entry name" value="TRIP13_N"/>
    <property type="match status" value="1"/>
</dbReference>
<dbReference type="Gene3D" id="3.40.50.300">
    <property type="entry name" value="P-loop containing nucleotide triphosphate hydrolases"/>
    <property type="match status" value="1"/>
</dbReference>
<dbReference type="Pfam" id="PF00004">
    <property type="entry name" value="AAA"/>
    <property type="match status" value="1"/>
</dbReference>
<dbReference type="GO" id="GO:0005524">
    <property type="term" value="F:ATP binding"/>
    <property type="evidence" value="ECO:0007669"/>
    <property type="project" value="UniProtKB-KW"/>
</dbReference>
<keyword evidence="3 5" id="KW-0067">ATP-binding</keyword>
<dbReference type="InterPro" id="IPR058249">
    <property type="entry name" value="Pch2_C"/>
</dbReference>
<comment type="similarity">
    <text evidence="1">Belongs to the AAA ATPase family. PCH2 subfamily.</text>
</comment>
<keyword evidence="4" id="KW-0469">Meiosis</keyword>
<evidence type="ECO:0000256" key="1">
    <source>
        <dbReference type="ARBA" id="ARBA00007271"/>
    </source>
</evidence>
<dbReference type="InterPro" id="IPR003593">
    <property type="entry name" value="AAA+_ATPase"/>
</dbReference>
<dbReference type="Pfam" id="PF23242">
    <property type="entry name" value="AAA_lid_TRIP13_C"/>
    <property type="match status" value="1"/>
</dbReference>
<dbReference type="GO" id="GO:0051598">
    <property type="term" value="P:meiotic recombination checkpoint signaling"/>
    <property type="evidence" value="ECO:0007669"/>
    <property type="project" value="TreeGrafter"/>
</dbReference>
<dbReference type="Proteomes" id="UP000186303">
    <property type="component" value="Chromosome 2"/>
</dbReference>
<gene>
    <name evidence="7" type="ORF">MSYG_1640</name>
</gene>
<evidence type="ECO:0000313" key="8">
    <source>
        <dbReference type="Proteomes" id="UP000186303"/>
    </source>
</evidence>
<protein>
    <submittedName>
        <fullName evidence="7">Similar to S.cerevisiae protein PCH2 (Hexameric ring ATPase that remodels chromosome axis protein Hop1p)</fullName>
    </submittedName>
</protein>
<keyword evidence="8" id="KW-1185">Reference proteome</keyword>
<evidence type="ECO:0000256" key="4">
    <source>
        <dbReference type="ARBA" id="ARBA00023254"/>
    </source>
</evidence>
<dbReference type="PANTHER" id="PTHR45991">
    <property type="entry name" value="PACHYTENE CHECKPOINT PROTEIN 2"/>
    <property type="match status" value="1"/>
</dbReference>
<evidence type="ECO:0000313" key="7">
    <source>
        <dbReference type="EMBL" id="SHO77299.1"/>
    </source>
</evidence>
<dbReference type="AlphaFoldDB" id="A0A1M8A4I2"/>
<feature type="domain" description="AAA+ ATPase" evidence="6">
    <location>
        <begin position="170"/>
        <end position="322"/>
    </location>
</feature>
<dbReference type="OrthoDB" id="10042665at2759"/>
<dbReference type="InterPro" id="IPR003960">
    <property type="entry name" value="ATPase_AAA_CS"/>
</dbReference>
<dbReference type="GO" id="GO:0005634">
    <property type="term" value="C:nucleus"/>
    <property type="evidence" value="ECO:0007669"/>
    <property type="project" value="TreeGrafter"/>
</dbReference>
<dbReference type="PROSITE" id="PS00674">
    <property type="entry name" value="AAA"/>
    <property type="match status" value="1"/>
</dbReference>
<dbReference type="GO" id="GO:0007131">
    <property type="term" value="P:reciprocal meiotic recombination"/>
    <property type="evidence" value="ECO:0007669"/>
    <property type="project" value="TreeGrafter"/>
</dbReference>
<dbReference type="GO" id="GO:0016887">
    <property type="term" value="F:ATP hydrolysis activity"/>
    <property type="evidence" value="ECO:0007669"/>
    <property type="project" value="InterPro"/>
</dbReference>
<dbReference type="OMA" id="HCEKLMQ"/>
<dbReference type="VEuPathDB" id="FungiDB:MSYG_1640"/>
<organism evidence="7 8">
    <name type="scientific">Malassezia sympodialis (strain ATCC 42132)</name>
    <name type="common">Atopic eczema-associated yeast</name>
    <dbReference type="NCBI Taxonomy" id="1230383"/>
    <lineage>
        <taxon>Eukaryota</taxon>
        <taxon>Fungi</taxon>
        <taxon>Dikarya</taxon>
        <taxon>Basidiomycota</taxon>
        <taxon>Ustilaginomycotina</taxon>
        <taxon>Malasseziomycetes</taxon>
        <taxon>Malasseziales</taxon>
        <taxon>Malasseziaceae</taxon>
        <taxon>Malassezia</taxon>
    </lineage>
</organism>